<gene>
    <name evidence="4 6" type="primary">rpsR</name>
    <name evidence="6" type="ORF">KOR42_04570</name>
</gene>
<dbReference type="GO" id="GO:0006412">
    <property type="term" value="P:translation"/>
    <property type="evidence" value="ECO:0007669"/>
    <property type="project" value="UniProtKB-UniRule"/>
</dbReference>
<dbReference type="Gene3D" id="4.10.640.10">
    <property type="entry name" value="Ribosomal protein S18"/>
    <property type="match status" value="1"/>
</dbReference>
<keyword evidence="4" id="KW-0694">RNA-binding</keyword>
<keyword evidence="2 4" id="KW-0689">Ribosomal protein</keyword>
<comment type="subunit">
    <text evidence="4">Part of the 30S ribosomal subunit. Forms a tight heterodimer with protein bS6.</text>
</comment>
<proteinExistence type="inferred from homology"/>
<dbReference type="AlphaFoldDB" id="A0A5C5X396"/>
<dbReference type="Proteomes" id="UP000317243">
    <property type="component" value="Unassembled WGS sequence"/>
</dbReference>
<dbReference type="NCBIfam" id="TIGR00165">
    <property type="entry name" value="S18"/>
    <property type="match status" value="1"/>
</dbReference>
<evidence type="ECO:0000256" key="1">
    <source>
        <dbReference type="ARBA" id="ARBA00005589"/>
    </source>
</evidence>
<dbReference type="PANTHER" id="PTHR13479">
    <property type="entry name" value="30S RIBOSOMAL PROTEIN S18"/>
    <property type="match status" value="1"/>
</dbReference>
<comment type="caution">
    <text evidence="6">The sequence shown here is derived from an EMBL/GenBank/DDBJ whole genome shotgun (WGS) entry which is preliminary data.</text>
</comment>
<evidence type="ECO:0000256" key="2">
    <source>
        <dbReference type="ARBA" id="ARBA00022980"/>
    </source>
</evidence>
<dbReference type="PANTHER" id="PTHR13479:SF40">
    <property type="entry name" value="SMALL RIBOSOMAL SUBUNIT PROTEIN BS18M"/>
    <property type="match status" value="1"/>
</dbReference>
<dbReference type="GO" id="GO:0022627">
    <property type="term" value="C:cytosolic small ribosomal subunit"/>
    <property type="evidence" value="ECO:0007669"/>
    <property type="project" value="TreeGrafter"/>
</dbReference>
<organism evidence="6 7">
    <name type="scientific">Thalassoglobus neptunius</name>
    <dbReference type="NCBI Taxonomy" id="1938619"/>
    <lineage>
        <taxon>Bacteria</taxon>
        <taxon>Pseudomonadati</taxon>
        <taxon>Planctomycetota</taxon>
        <taxon>Planctomycetia</taxon>
        <taxon>Planctomycetales</taxon>
        <taxon>Planctomycetaceae</taxon>
        <taxon>Thalassoglobus</taxon>
    </lineage>
</organism>
<dbReference type="OrthoDB" id="9812008at2"/>
<dbReference type="RefSeq" id="WP_146506977.1">
    <property type="nucleotide sequence ID" value="NZ_SIHI01000001.1"/>
</dbReference>
<evidence type="ECO:0000256" key="4">
    <source>
        <dbReference type="HAMAP-Rule" id="MF_00270"/>
    </source>
</evidence>
<comment type="similarity">
    <text evidence="1 4 5">Belongs to the bacterial ribosomal protein bS18 family.</text>
</comment>
<keyword evidence="7" id="KW-1185">Reference proteome</keyword>
<dbReference type="EMBL" id="SIHI01000001">
    <property type="protein sequence ID" value="TWT57099.1"/>
    <property type="molecule type" value="Genomic_DNA"/>
</dbReference>
<dbReference type="GO" id="GO:0070181">
    <property type="term" value="F:small ribosomal subunit rRNA binding"/>
    <property type="evidence" value="ECO:0007669"/>
    <property type="project" value="TreeGrafter"/>
</dbReference>
<keyword evidence="3 4" id="KW-0687">Ribonucleoprotein</keyword>
<accession>A0A5C5X396</accession>
<keyword evidence="4" id="KW-0699">rRNA-binding</keyword>
<dbReference type="HAMAP" id="MF_00270">
    <property type="entry name" value="Ribosomal_bS18"/>
    <property type="match status" value="1"/>
</dbReference>
<evidence type="ECO:0000313" key="6">
    <source>
        <dbReference type="EMBL" id="TWT57099.1"/>
    </source>
</evidence>
<dbReference type="InterPro" id="IPR001648">
    <property type="entry name" value="Ribosomal_bS18"/>
</dbReference>
<sequence>MASLTKADIRKIRKKRARLKRKMTCRFCPDGVIPRPVYVDYKDVKTLKQLIDREGRILPRRRTGTSAIYQRAVRKAVLRARYIGLLPYVSDE</sequence>
<comment type="function">
    <text evidence="4">Binds as a heterodimer with protein bS6 to the central domain of the 16S rRNA, where it helps stabilize the platform of the 30S subunit.</text>
</comment>
<evidence type="ECO:0000256" key="3">
    <source>
        <dbReference type="ARBA" id="ARBA00023274"/>
    </source>
</evidence>
<name>A0A5C5X396_9PLAN</name>
<reference evidence="6 7" key="1">
    <citation type="submission" date="2019-02" db="EMBL/GenBank/DDBJ databases">
        <title>Deep-cultivation of Planctomycetes and their phenomic and genomic characterization uncovers novel biology.</title>
        <authorList>
            <person name="Wiegand S."/>
            <person name="Jogler M."/>
            <person name="Boedeker C."/>
            <person name="Pinto D."/>
            <person name="Vollmers J."/>
            <person name="Rivas-Marin E."/>
            <person name="Kohn T."/>
            <person name="Peeters S.H."/>
            <person name="Heuer A."/>
            <person name="Rast P."/>
            <person name="Oberbeckmann S."/>
            <person name="Bunk B."/>
            <person name="Jeske O."/>
            <person name="Meyerdierks A."/>
            <person name="Storesund J.E."/>
            <person name="Kallscheuer N."/>
            <person name="Luecker S."/>
            <person name="Lage O.M."/>
            <person name="Pohl T."/>
            <person name="Merkel B.J."/>
            <person name="Hornburger P."/>
            <person name="Mueller R.-W."/>
            <person name="Bruemmer F."/>
            <person name="Labrenz M."/>
            <person name="Spormann A.M."/>
            <person name="Op Den Camp H."/>
            <person name="Overmann J."/>
            <person name="Amann R."/>
            <person name="Jetten M.S.M."/>
            <person name="Mascher T."/>
            <person name="Medema M.H."/>
            <person name="Devos D.P."/>
            <person name="Kaster A.-K."/>
            <person name="Ovreas L."/>
            <person name="Rohde M."/>
            <person name="Galperin M.Y."/>
            <person name="Jogler C."/>
        </authorList>
    </citation>
    <scope>NUCLEOTIDE SEQUENCE [LARGE SCALE GENOMIC DNA]</scope>
    <source>
        <strain evidence="6 7">KOR42</strain>
    </source>
</reference>
<dbReference type="SUPFAM" id="SSF46911">
    <property type="entry name" value="Ribosomal protein S18"/>
    <property type="match status" value="1"/>
</dbReference>
<dbReference type="GO" id="GO:0003735">
    <property type="term" value="F:structural constituent of ribosome"/>
    <property type="evidence" value="ECO:0007669"/>
    <property type="project" value="InterPro"/>
</dbReference>
<evidence type="ECO:0000256" key="5">
    <source>
        <dbReference type="RuleBase" id="RU003910"/>
    </source>
</evidence>
<dbReference type="Pfam" id="PF01084">
    <property type="entry name" value="Ribosomal_S18"/>
    <property type="match status" value="1"/>
</dbReference>
<dbReference type="PRINTS" id="PR00974">
    <property type="entry name" value="RIBOSOMALS18"/>
</dbReference>
<evidence type="ECO:0000313" key="7">
    <source>
        <dbReference type="Proteomes" id="UP000317243"/>
    </source>
</evidence>
<protein>
    <recommendedName>
        <fullName evidence="4">Small ribosomal subunit protein bS18</fullName>
    </recommendedName>
</protein>
<dbReference type="InterPro" id="IPR036870">
    <property type="entry name" value="Ribosomal_bS18_sf"/>
</dbReference>